<dbReference type="RefSeq" id="WP_188949856.1">
    <property type="nucleotide sequence ID" value="NZ_BMIB01000001.1"/>
</dbReference>
<evidence type="ECO:0000313" key="8">
    <source>
        <dbReference type="EMBL" id="GGH57482.1"/>
    </source>
</evidence>
<dbReference type="Proteomes" id="UP000627292">
    <property type="component" value="Unassembled WGS sequence"/>
</dbReference>
<dbReference type="EMBL" id="BMIB01000001">
    <property type="protein sequence ID" value="GGH57482.1"/>
    <property type="molecule type" value="Genomic_DNA"/>
</dbReference>
<comment type="subcellular location">
    <subcellularLocation>
        <location evidence="1">Cell outer membrane</location>
    </subcellularLocation>
</comment>
<keyword evidence="3" id="KW-0732">Signal</keyword>
<evidence type="ECO:0000256" key="5">
    <source>
        <dbReference type="ARBA" id="ARBA00023237"/>
    </source>
</evidence>
<feature type="domain" description="SusD-like N-terminal" evidence="7">
    <location>
        <begin position="104"/>
        <end position="234"/>
    </location>
</feature>
<evidence type="ECO:0000256" key="3">
    <source>
        <dbReference type="ARBA" id="ARBA00022729"/>
    </source>
</evidence>
<dbReference type="InterPro" id="IPR012944">
    <property type="entry name" value="SusD_RagB_dom"/>
</dbReference>
<keyword evidence="9" id="KW-1185">Reference proteome</keyword>
<dbReference type="GO" id="GO:0009279">
    <property type="term" value="C:cell outer membrane"/>
    <property type="evidence" value="ECO:0007669"/>
    <property type="project" value="UniProtKB-SubCell"/>
</dbReference>
<evidence type="ECO:0000313" key="9">
    <source>
        <dbReference type="Proteomes" id="UP000627292"/>
    </source>
</evidence>
<comment type="similarity">
    <text evidence="2">Belongs to the SusD family.</text>
</comment>
<name>A0A917MQQ8_9BACT</name>
<dbReference type="Gene3D" id="1.25.40.390">
    <property type="match status" value="1"/>
</dbReference>
<dbReference type="AlphaFoldDB" id="A0A917MQQ8"/>
<evidence type="ECO:0000256" key="4">
    <source>
        <dbReference type="ARBA" id="ARBA00023136"/>
    </source>
</evidence>
<keyword evidence="5" id="KW-0998">Cell outer membrane</keyword>
<comment type="caution">
    <text evidence="8">The sequence shown here is derived from an EMBL/GenBank/DDBJ whole genome shotgun (WGS) entry which is preliminary data.</text>
</comment>
<evidence type="ECO:0000259" key="7">
    <source>
        <dbReference type="Pfam" id="PF14322"/>
    </source>
</evidence>
<reference evidence="8" key="1">
    <citation type="journal article" date="2014" name="Int. J. Syst. Evol. Microbiol.">
        <title>Complete genome sequence of Corynebacterium casei LMG S-19264T (=DSM 44701T), isolated from a smear-ripened cheese.</title>
        <authorList>
            <consortium name="US DOE Joint Genome Institute (JGI-PGF)"/>
            <person name="Walter F."/>
            <person name="Albersmeier A."/>
            <person name="Kalinowski J."/>
            <person name="Ruckert C."/>
        </authorList>
    </citation>
    <scope>NUCLEOTIDE SEQUENCE</scope>
    <source>
        <strain evidence="8">CGMCC 1.15290</strain>
    </source>
</reference>
<accession>A0A917MQQ8</accession>
<dbReference type="Pfam" id="PF07980">
    <property type="entry name" value="SusD_RagB"/>
    <property type="match status" value="1"/>
</dbReference>
<dbReference type="InterPro" id="IPR011990">
    <property type="entry name" value="TPR-like_helical_dom_sf"/>
</dbReference>
<reference evidence="8" key="2">
    <citation type="submission" date="2020-09" db="EMBL/GenBank/DDBJ databases">
        <authorList>
            <person name="Sun Q."/>
            <person name="Zhou Y."/>
        </authorList>
    </citation>
    <scope>NUCLEOTIDE SEQUENCE</scope>
    <source>
        <strain evidence="8">CGMCC 1.15290</strain>
    </source>
</reference>
<protein>
    <submittedName>
        <fullName evidence="8">Starch-binding protein</fullName>
    </submittedName>
</protein>
<dbReference type="Pfam" id="PF14322">
    <property type="entry name" value="SusD-like_3"/>
    <property type="match status" value="1"/>
</dbReference>
<evidence type="ECO:0000256" key="2">
    <source>
        <dbReference type="ARBA" id="ARBA00006275"/>
    </source>
</evidence>
<dbReference type="SUPFAM" id="SSF48452">
    <property type="entry name" value="TPR-like"/>
    <property type="match status" value="1"/>
</dbReference>
<feature type="domain" description="RagB/SusD" evidence="6">
    <location>
        <begin position="402"/>
        <end position="642"/>
    </location>
</feature>
<proteinExistence type="inferred from homology"/>
<organism evidence="8 9">
    <name type="scientific">Filimonas zeae</name>
    <dbReference type="NCBI Taxonomy" id="1737353"/>
    <lineage>
        <taxon>Bacteria</taxon>
        <taxon>Pseudomonadati</taxon>
        <taxon>Bacteroidota</taxon>
        <taxon>Chitinophagia</taxon>
        <taxon>Chitinophagales</taxon>
        <taxon>Chitinophagaceae</taxon>
        <taxon>Filimonas</taxon>
    </lineage>
</organism>
<keyword evidence="4" id="KW-0472">Membrane</keyword>
<evidence type="ECO:0000259" key="6">
    <source>
        <dbReference type="Pfam" id="PF07980"/>
    </source>
</evidence>
<sequence>MKKIQFSIKNCLVLLVAAGLLTTSCKKYLSPEPLSTFDPSVAFGSMVNAKASLMGAYLSLAGDYGYGIRASVYYPYDTDEILGGGAGRDQSRHQIAHYLLAAGNADIVNSFNQFYVGIERANQCIYYIPRMPEYNGGGTADKAELRRMLGEALVLRAQYYYEIVRNWGDVPAQWFPSAITPNLFIDRTDRDTIYGRILGDLAEAKGLMPWRTAAAADERFTKGAAMALRAKVALARGGYSLRMNGNMERRPDYLDYYKIARDECAELMSNRSQHTLLPSYVSIWKDYIDAHKATDAAGEIIMQAAMANGTASDSKLGIQNGTRINGVGGALGQVLPTFFYQFDSTDVRRDITCVPFEIIQDVYGKGRASNGIYDGKFRRDWVTNPSFYFSSGVTTGTVPVTLTGASNSSLQNMQINWPLIRFADVLLMYAEAVNEINGAPDADAIAAWREVSLRGHGGNAALLPAVPGDKEGFFKLLVRERLLEFGGEGIRKYDLIRWNMLGKALSETKSNLAALAAGTAMTAPTYMAAPPAYTLTGALPQYMYYYTYRRVAGDSAVQASRLWAHSFYKPTPSPVPKDSTVAGFPTFTNSNRVNWTKTANLTTSFVDYLGAGFVTGKSELFPIPTATLDANPALQNKNNPGY</sequence>
<evidence type="ECO:0000256" key="1">
    <source>
        <dbReference type="ARBA" id="ARBA00004442"/>
    </source>
</evidence>
<dbReference type="InterPro" id="IPR033985">
    <property type="entry name" value="SusD-like_N"/>
</dbReference>
<dbReference type="PROSITE" id="PS51257">
    <property type="entry name" value="PROKAR_LIPOPROTEIN"/>
    <property type="match status" value="1"/>
</dbReference>
<gene>
    <name evidence="8" type="ORF">GCM10011379_02210</name>
</gene>